<name>A0A0V0GXG9_SOLCH</name>
<proteinExistence type="predicted"/>
<organism evidence="1">
    <name type="scientific">Solanum chacoense</name>
    <name type="common">Chaco potato</name>
    <dbReference type="NCBI Taxonomy" id="4108"/>
    <lineage>
        <taxon>Eukaryota</taxon>
        <taxon>Viridiplantae</taxon>
        <taxon>Streptophyta</taxon>
        <taxon>Embryophyta</taxon>
        <taxon>Tracheophyta</taxon>
        <taxon>Spermatophyta</taxon>
        <taxon>Magnoliopsida</taxon>
        <taxon>eudicotyledons</taxon>
        <taxon>Gunneridae</taxon>
        <taxon>Pentapetalae</taxon>
        <taxon>asterids</taxon>
        <taxon>lamiids</taxon>
        <taxon>Solanales</taxon>
        <taxon>Solanaceae</taxon>
        <taxon>Solanoideae</taxon>
        <taxon>Solaneae</taxon>
        <taxon>Solanum</taxon>
    </lineage>
</organism>
<dbReference type="EMBL" id="GEDG01028983">
    <property type="protein sequence ID" value="JAP12831.1"/>
    <property type="molecule type" value="Transcribed_RNA"/>
</dbReference>
<protein>
    <submittedName>
        <fullName evidence="1">Putative ovule protein</fullName>
    </submittedName>
</protein>
<accession>A0A0V0GXG9</accession>
<dbReference type="AlphaFoldDB" id="A0A0V0GXG9"/>
<reference evidence="1" key="1">
    <citation type="submission" date="2015-12" db="EMBL/GenBank/DDBJ databases">
        <title>Gene expression during late stages of embryo sac development: a critical building block for successful pollen-pistil interactions.</title>
        <authorList>
            <person name="Liu Y."/>
            <person name="Joly V."/>
            <person name="Sabar M."/>
            <person name="Matton D.P."/>
        </authorList>
    </citation>
    <scope>NUCLEOTIDE SEQUENCE</scope>
</reference>
<feature type="non-terminal residue" evidence="1">
    <location>
        <position position="1"/>
    </location>
</feature>
<sequence length="92" mass="11353">YRKDTDKNTLGKVNTKIRILIYLLHRLWKCLDKYIKFWYAQDNNHDFNQPHVNGNIFGERRRWRSSIARLVRLHVIEFSKSTYNYFYEISEP</sequence>
<evidence type="ECO:0000313" key="1">
    <source>
        <dbReference type="EMBL" id="JAP12831.1"/>
    </source>
</evidence>